<dbReference type="HOGENOM" id="CLU_2956662_0_0_10"/>
<proteinExistence type="predicted"/>
<evidence type="ECO:0000313" key="1">
    <source>
        <dbReference type="EMBL" id="AKD02903.1"/>
    </source>
</evidence>
<dbReference type="EMBL" id="CP009621">
    <property type="protein sequence ID" value="AKD02903.1"/>
    <property type="molecule type" value="Genomic_DNA"/>
</dbReference>
<sequence length="59" mass="6761">MFVRSSVWPKPERNHCYKSIQQRRLNFQKDAYKGKQSFKLLGKCKDAPSTGTLTSPGSQ</sequence>
<keyword evidence="2" id="KW-1185">Reference proteome</keyword>
<gene>
    <name evidence="1" type="ORF">PKOR_06915</name>
</gene>
<evidence type="ECO:0000313" key="2">
    <source>
        <dbReference type="Proteomes" id="UP000033109"/>
    </source>
</evidence>
<organism evidence="1 2">
    <name type="scientific">Pontibacter korlensis</name>
    <dbReference type="NCBI Taxonomy" id="400092"/>
    <lineage>
        <taxon>Bacteria</taxon>
        <taxon>Pseudomonadati</taxon>
        <taxon>Bacteroidota</taxon>
        <taxon>Cytophagia</taxon>
        <taxon>Cytophagales</taxon>
        <taxon>Hymenobacteraceae</taxon>
        <taxon>Pontibacter</taxon>
    </lineage>
</organism>
<protein>
    <submittedName>
        <fullName evidence="1">Uncharacterized protein</fullName>
    </submittedName>
</protein>
<name>A0A0E3ZEC9_9BACT</name>
<accession>A0A0E3ZEC9</accession>
<dbReference type="AlphaFoldDB" id="A0A0E3ZEC9"/>
<dbReference type="Proteomes" id="UP000033109">
    <property type="component" value="Chromosome"/>
</dbReference>
<dbReference type="KEGG" id="pko:PKOR_06915"/>
<reference evidence="1 2" key="1">
    <citation type="journal article" date="2015" name="Sci. Rep.">
        <title>Unraveling adaptation of Pontibacter korlensis to radiation and infertility in desert through complete genome and comparative transcriptomic analysis.</title>
        <authorList>
            <person name="Dai J."/>
            <person name="Dai W."/>
            <person name="Qiu C."/>
            <person name="Yang Z."/>
            <person name="Zhang Y."/>
            <person name="Zhou M."/>
            <person name="Zhang L."/>
            <person name="Fang C."/>
            <person name="Gao Q."/>
            <person name="Yang Q."/>
            <person name="Li X."/>
            <person name="Wang Z."/>
            <person name="Wang Z."/>
            <person name="Jia Z."/>
            <person name="Chen X."/>
        </authorList>
    </citation>
    <scope>NUCLEOTIDE SEQUENCE [LARGE SCALE GENOMIC DNA]</scope>
    <source>
        <strain evidence="1 2">X14-1T</strain>
    </source>
</reference>